<evidence type="ECO:0000313" key="1">
    <source>
        <dbReference type="EMBL" id="GLQ93105.1"/>
    </source>
</evidence>
<comment type="caution">
    <text evidence="1">The sequence shown here is derived from an EMBL/GenBank/DDBJ whole genome shotgun (WGS) entry which is preliminary data.</text>
</comment>
<dbReference type="EMBL" id="BSOB01000017">
    <property type="protein sequence ID" value="GLQ93105.1"/>
    <property type="molecule type" value="Genomic_DNA"/>
</dbReference>
<evidence type="ECO:0000313" key="2">
    <source>
        <dbReference type="Proteomes" id="UP001156670"/>
    </source>
</evidence>
<keyword evidence="2" id="KW-1185">Reference proteome</keyword>
<name>A0ABQ5XRI5_9GAMM</name>
<dbReference type="Proteomes" id="UP001156670">
    <property type="component" value="Unassembled WGS sequence"/>
</dbReference>
<sequence length="52" mass="5874">MENDHHEKEKFRLHTCRPVSQCNLESMGDIDASLDGYSAYELWMGSVGAIDS</sequence>
<gene>
    <name evidence="1" type="ORF">GCM10007901_20560</name>
</gene>
<protein>
    <submittedName>
        <fullName evidence="1">Uncharacterized protein</fullName>
    </submittedName>
</protein>
<organism evidence="1 2">
    <name type="scientific">Dyella acidisoli</name>
    <dbReference type="NCBI Taxonomy" id="1867834"/>
    <lineage>
        <taxon>Bacteria</taxon>
        <taxon>Pseudomonadati</taxon>
        <taxon>Pseudomonadota</taxon>
        <taxon>Gammaproteobacteria</taxon>
        <taxon>Lysobacterales</taxon>
        <taxon>Rhodanobacteraceae</taxon>
        <taxon>Dyella</taxon>
    </lineage>
</organism>
<accession>A0ABQ5XRI5</accession>
<proteinExistence type="predicted"/>
<reference evidence="2" key="1">
    <citation type="journal article" date="2019" name="Int. J. Syst. Evol. Microbiol.">
        <title>The Global Catalogue of Microorganisms (GCM) 10K type strain sequencing project: providing services to taxonomists for standard genome sequencing and annotation.</title>
        <authorList>
            <consortium name="The Broad Institute Genomics Platform"/>
            <consortium name="The Broad Institute Genome Sequencing Center for Infectious Disease"/>
            <person name="Wu L."/>
            <person name="Ma J."/>
        </authorList>
    </citation>
    <scope>NUCLEOTIDE SEQUENCE [LARGE SCALE GENOMIC DNA]</scope>
    <source>
        <strain evidence="2">NBRC 111980</strain>
    </source>
</reference>